<accession>A0A151RWQ7</accession>
<dbReference type="Pfam" id="PF14223">
    <property type="entry name" value="Retrotran_gag_2"/>
    <property type="match status" value="1"/>
</dbReference>
<organism evidence="1 2">
    <name type="scientific">Cajanus cajan</name>
    <name type="common">Pigeon pea</name>
    <name type="synonym">Cajanus indicus</name>
    <dbReference type="NCBI Taxonomy" id="3821"/>
    <lineage>
        <taxon>Eukaryota</taxon>
        <taxon>Viridiplantae</taxon>
        <taxon>Streptophyta</taxon>
        <taxon>Embryophyta</taxon>
        <taxon>Tracheophyta</taxon>
        <taxon>Spermatophyta</taxon>
        <taxon>Magnoliopsida</taxon>
        <taxon>eudicotyledons</taxon>
        <taxon>Gunneridae</taxon>
        <taxon>Pentapetalae</taxon>
        <taxon>rosids</taxon>
        <taxon>fabids</taxon>
        <taxon>Fabales</taxon>
        <taxon>Fabaceae</taxon>
        <taxon>Papilionoideae</taxon>
        <taxon>50 kb inversion clade</taxon>
        <taxon>NPAAA clade</taxon>
        <taxon>indigoferoid/millettioid clade</taxon>
        <taxon>Phaseoleae</taxon>
        <taxon>Cajanus</taxon>
    </lineage>
</organism>
<dbReference type="EMBL" id="KQ483541">
    <property type="protein sequence ID" value="KYP46978.1"/>
    <property type="molecule type" value="Genomic_DNA"/>
</dbReference>
<evidence type="ECO:0000313" key="1">
    <source>
        <dbReference type="EMBL" id="KYP46978.1"/>
    </source>
</evidence>
<evidence type="ECO:0000313" key="2">
    <source>
        <dbReference type="Proteomes" id="UP000075243"/>
    </source>
</evidence>
<name>A0A151RWQ7_CAJCA</name>
<dbReference type="AlphaFoldDB" id="A0A151RWQ7"/>
<dbReference type="Proteomes" id="UP000075243">
    <property type="component" value="Unassembled WGS sequence"/>
</dbReference>
<dbReference type="Gramene" id="C.cajan_35056.t">
    <property type="protein sequence ID" value="C.cajan_35056.t.cds1"/>
    <property type="gene ID" value="C.cajan_35056"/>
</dbReference>
<proteinExistence type="predicted"/>
<keyword evidence="2" id="KW-1185">Reference proteome</keyword>
<protein>
    <recommendedName>
        <fullName evidence="3">UBN2 domain-containing protein</fullName>
    </recommendedName>
</protein>
<gene>
    <name evidence="1" type="ORF">KK1_031401</name>
</gene>
<reference evidence="1" key="1">
    <citation type="journal article" date="2012" name="Nat. Biotechnol.">
        <title>Draft genome sequence of pigeonpea (Cajanus cajan), an orphan legume crop of resource-poor farmers.</title>
        <authorList>
            <person name="Varshney R.K."/>
            <person name="Chen W."/>
            <person name="Li Y."/>
            <person name="Bharti A.K."/>
            <person name="Saxena R.K."/>
            <person name="Schlueter J.A."/>
            <person name="Donoghue M.T."/>
            <person name="Azam S."/>
            <person name="Fan G."/>
            <person name="Whaley A.M."/>
            <person name="Farmer A.D."/>
            <person name="Sheridan J."/>
            <person name="Iwata A."/>
            <person name="Tuteja R."/>
            <person name="Penmetsa R.V."/>
            <person name="Wu W."/>
            <person name="Upadhyaya H.D."/>
            <person name="Yang S.P."/>
            <person name="Shah T."/>
            <person name="Saxena K.B."/>
            <person name="Michael T."/>
            <person name="McCombie W.R."/>
            <person name="Yang B."/>
            <person name="Zhang G."/>
            <person name="Yang H."/>
            <person name="Wang J."/>
            <person name="Spillane C."/>
            <person name="Cook D.R."/>
            <person name="May G.D."/>
            <person name="Xu X."/>
            <person name="Jackson S.A."/>
        </authorList>
    </citation>
    <scope>NUCLEOTIDE SEQUENCE [LARGE SCALE GENOMIC DNA]</scope>
</reference>
<sequence>MKDNETIDEMFGWFQTILSGLKSLETKFSQTHNNLKILESLPKVWELKATSISKAHHLKTLTLDELLKTLRVHEVYLNNKGCLKANDFFSLRTGETIKDECPTLEK</sequence>
<evidence type="ECO:0008006" key="3">
    <source>
        <dbReference type="Google" id="ProtNLM"/>
    </source>
</evidence>